<organism evidence="2 3">
    <name type="scientific">Streptococcus panodentis</name>
    <dbReference type="NCBI Taxonomy" id="1581472"/>
    <lineage>
        <taxon>Bacteria</taxon>
        <taxon>Bacillati</taxon>
        <taxon>Bacillota</taxon>
        <taxon>Bacilli</taxon>
        <taxon>Lactobacillales</taxon>
        <taxon>Streptococcaceae</taxon>
        <taxon>Streptococcus</taxon>
    </lineage>
</organism>
<name>A0ABS5B0E3_9STRE</name>
<dbReference type="EMBL" id="QFAY01000051">
    <property type="protein sequence ID" value="MBP2622306.1"/>
    <property type="molecule type" value="Genomic_DNA"/>
</dbReference>
<comment type="caution">
    <text evidence="2">The sequence shown here is derived from an EMBL/GenBank/DDBJ whole genome shotgun (WGS) entry which is preliminary data.</text>
</comment>
<protein>
    <submittedName>
        <fullName evidence="2">DDE transposase</fullName>
    </submittedName>
</protein>
<feature type="domain" description="Transposase InsH N-terminal" evidence="1">
    <location>
        <begin position="20"/>
        <end position="90"/>
    </location>
</feature>
<keyword evidence="3" id="KW-1185">Reference proteome</keyword>
<dbReference type="Proteomes" id="UP001519349">
    <property type="component" value="Unassembled WGS sequence"/>
</dbReference>
<gene>
    <name evidence="2" type="ORF">DHL47_13530</name>
</gene>
<dbReference type="InterPro" id="IPR008490">
    <property type="entry name" value="Transposase_InsH_N"/>
</dbReference>
<evidence type="ECO:0000313" key="3">
    <source>
        <dbReference type="Proteomes" id="UP001519349"/>
    </source>
</evidence>
<accession>A0ABS5B0E3</accession>
<evidence type="ECO:0000259" key="1">
    <source>
        <dbReference type="Pfam" id="PF05598"/>
    </source>
</evidence>
<evidence type="ECO:0000313" key="2">
    <source>
        <dbReference type="EMBL" id="MBP2622306.1"/>
    </source>
</evidence>
<feature type="non-terminal residue" evidence="2">
    <location>
        <position position="216"/>
    </location>
</feature>
<proteinExistence type="predicted"/>
<dbReference type="RefSeq" id="WP_209552175.1">
    <property type="nucleotide sequence ID" value="NZ_QFAY01000051.1"/>
</dbReference>
<sequence length="216" mass="25268">MKIITQLDLFEEENLGDLEKLSRVFQVLPDEPLIHALNQDRGKGRNDFPNHAMWRAFLAKFVFQHPTIESFCRELGRNSQLRQLCGFQAHGVKIGQNQTKLVLAPHAMTFSRFLKRLSRHRDLIYDMFEILVKELYEALPDFGRRLAMDGKIIESKAHRPSKLAKGDLRGEHDGSWTKKTYHDKENRVTKTRTYFGFRVHLICDSVYELPIAFRVL</sequence>
<reference evidence="2 3" key="1">
    <citation type="submission" date="2018-05" db="EMBL/GenBank/DDBJ databases">
        <title>Draft genome sequence of Streptococcus panodentis CCUG 70867T.</title>
        <authorList>
            <person name="Salva-Serra F."/>
            <person name="Mendez V."/>
            <person name="Jaen-Luchoro D."/>
            <person name="Gonzales-Siles L."/>
            <person name="Karlsson R."/>
            <person name="Engstrom-Jakobsson H."/>
            <person name="Busquets A."/>
            <person name="Gomila M."/>
            <person name="Pineiro-Iglesias B."/>
            <person name="Bennasar-Figueras A."/>
            <person name="Seeger M."/>
            <person name="Moore E."/>
        </authorList>
    </citation>
    <scope>NUCLEOTIDE SEQUENCE [LARGE SCALE GENOMIC DNA]</scope>
    <source>
        <strain evidence="2 3">CCUG 70867</strain>
    </source>
</reference>
<dbReference type="Pfam" id="PF05598">
    <property type="entry name" value="DUF772"/>
    <property type="match status" value="1"/>
</dbReference>